<dbReference type="Pfam" id="PF07859">
    <property type="entry name" value="Abhydrolase_3"/>
    <property type="match status" value="1"/>
</dbReference>
<organism evidence="4 5">
    <name type="scientific">Colletotrichum godetiae</name>
    <dbReference type="NCBI Taxonomy" id="1209918"/>
    <lineage>
        <taxon>Eukaryota</taxon>
        <taxon>Fungi</taxon>
        <taxon>Dikarya</taxon>
        <taxon>Ascomycota</taxon>
        <taxon>Pezizomycotina</taxon>
        <taxon>Sordariomycetes</taxon>
        <taxon>Hypocreomycetidae</taxon>
        <taxon>Glomerellales</taxon>
        <taxon>Glomerellaceae</taxon>
        <taxon>Colletotrichum</taxon>
        <taxon>Colletotrichum acutatum species complex</taxon>
    </lineage>
</organism>
<dbReference type="RefSeq" id="XP_060435377.1">
    <property type="nucleotide sequence ID" value="XM_060578862.1"/>
</dbReference>
<dbReference type="GO" id="GO:0016787">
    <property type="term" value="F:hydrolase activity"/>
    <property type="evidence" value="ECO:0007669"/>
    <property type="project" value="UniProtKB-KW"/>
</dbReference>
<evidence type="ECO:0000313" key="4">
    <source>
        <dbReference type="EMBL" id="KAK1691682.1"/>
    </source>
</evidence>
<evidence type="ECO:0000256" key="1">
    <source>
        <dbReference type="ARBA" id="ARBA00022801"/>
    </source>
</evidence>
<name>A0AAJ0AY42_9PEZI</name>
<reference evidence="4" key="1">
    <citation type="submission" date="2021-06" db="EMBL/GenBank/DDBJ databases">
        <title>Comparative genomics, transcriptomics and evolutionary studies reveal genomic signatures of adaptation to plant cell wall in hemibiotrophic fungi.</title>
        <authorList>
            <consortium name="DOE Joint Genome Institute"/>
            <person name="Baroncelli R."/>
            <person name="Diaz J.F."/>
            <person name="Benocci T."/>
            <person name="Peng M."/>
            <person name="Battaglia E."/>
            <person name="Haridas S."/>
            <person name="Andreopoulos W."/>
            <person name="Labutti K."/>
            <person name="Pangilinan J."/>
            <person name="Floch G.L."/>
            <person name="Makela M.R."/>
            <person name="Henrissat B."/>
            <person name="Grigoriev I.V."/>
            <person name="Crouch J.A."/>
            <person name="De Vries R.P."/>
            <person name="Sukno S.A."/>
            <person name="Thon M.R."/>
        </authorList>
    </citation>
    <scope>NUCLEOTIDE SEQUENCE</scope>
    <source>
        <strain evidence="4">CBS 193.32</strain>
    </source>
</reference>
<evidence type="ECO:0000313" key="5">
    <source>
        <dbReference type="Proteomes" id="UP001224890"/>
    </source>
</evidence>
<feature type="domain" description="Alpha/beta hydrolase fold-3" evidence="3">
    <location>
        <begin position="138"/>
        <end position="366"/>
    </location>
</feature>
<dbReference type="PANTHER" id="PTHR48081">
    <property type="entry name" value="AB HYDROLASE SUPERFAMILY PROTEIN C4A8.06C"/>
    <property type="match status" value="1"/>
</dbReference>
<sequence length="393" mass="42458">MAQGQPGLRTLEKLGLVLHVLWASPTFFSIVALGLPRAIHRGIPLRFWLLAATYRIVLGCFEPREIQFLATPTLEVYSTWVAKQKAKESKNGNVTALSRLHQDIEPLGTEAGNNNVALHGGSGSIMWLGNRKKASKFVLFFHGGGYVAPLASGHLTWCWESYVNGGPGGADGVEVAVAVLQYTLCPGATYPTQLQQAAAALNHLLRSGVAAESLIIGGDSAGGNLTAQVLCHLLRPHPEVEPVRLTSTLAGTFLVSPFLSLRTDAVTFRDNHRVDMLSAAIVAKGGDYLFADDHAQKQATNPHEPLALDGDMEWLGEIHTIAKSVYVTAGAQEVFCNDSRVFAEAVRRRNPGLDVQLEVAATEVHDGILIESEFEMIGDASQRMRSWASKCLC</sequence>
<dbReference type="Gene3D" id="3.40.50.1820">
    <property type="entry name" value="alpha/beta hydrolase"/>
    <property type="match status" value="1"/>
</dbReference>
<keyword evidence="2" id="KW-1133">Transmembrane helix</keyword>
<dbReference type="GeneID" id="85463388"/>
<protein>
    <submittedName>
        <fullName evidence="4">Alpha/beta hydrolase</fullName>
    </submittedName>
</protein>
<feature type="transmembrane region" description="Helical" evidence="2">
    <location>
        <begin position="16"/>
        <end position="36"/>
    </location>
</feature>
<evidence type="ECO:0000256" key="2">
    <source>
        <dbReference type="SAM" id="Phobius"/>
    </source>
</evidence>
<comment type="caution">
    <text evidence="4">The sequence shown here is derived from an EMBL/GenBank/DDBJ whole genome shotgun (WGS) entry which is preliminary data.</text>
</comment>
<dbReference type="AlphaFoldDB" id="A0AAJ0AY42"/>
<dbReference type="InterPro" id="IPR029058">
    <property type="entry name" value="AB_hydrolase_fold"/>
</dbReference>
<proteinExistence type="predicted"/>
<dbReference type="InterPro" id="IPR013094">
    <property type="entry name" value="AB_hydrolase_3"/>
</dbReference>
<keyword evidence="5" id="KW-1185">Reference proteome</keyword>
<keyword evidence="1 4" id="KW-0378">Hydrolase</keyword>
<dbReference type="EMBL" id="JAHMHR010000004">
    <property type="protein sequence ID" value="KAK1691682.1"/>
    <property type="molecule type" value="Genomic_DNA"/>
</dbReference>
<keyword evidence="2" id="KW-0812">Transmembrane</keyword>
<accession>A0AAJ0AY42</accession>
<dbReference type="SUPFAM" id="SSF53474">
    <property type="entry name" value="alpha/beta-Hydrolases"/>
    <property type="match status" value="1"/>
</dbReference>
<dbReference type="Proteomes" id="UP001224890">
    <property type="component" value="Unassembled WGS sequence"/>
</dbReference>
<dbReference type="PANTHER" id="PTHR48081:SF31">
    <property type="entry name" value="STERYL ACETYL HYDROLASE MUG81-RELATED"/>
    <property type="match status" value="1"/>
</dbReference>
<evidence type="ECO:0000259" key="3">
    <source>
        <dbReference type="Pfam" id="PF07859"/>
    </source>
</evidence>
<dbReference type="InterPro" id="IPR050300">
    <property type="entry name" value="GDXG_lipolytic_enzyme"/>
</dbReference>
<keyword evidence="2" id="KW-0472">Membrane</keyword>
<gene>
    <name evidence="4" type="ORF">BDP55DRAFT_724205</name>
</gene>